<dbReference type="PANTHER" id="PTHR48098">
    <property type="entry name" value="ENTEROCHELIN ESTERASE-RELATED"/>
    <property type="match status" value="1"/>
</dbReference>
<reference evidence="3 4" key="1">
    <citation type="submission" date="2015-09" db="EMBL/GenBank/DDBJ databases">
        <title>Sorangium comparison.</title>
        <authorList>
            <person name="Zaburannyi N."/>
            <person name="Bunk B."/>
            <person name="Overmann J."/>
            <person name="Mueller R."/>
        </authorList>
    </citation>
    <scope>NUCLEOTIDE SEQUENCE [LARGE SCALE GENOMIC DNA]</scope>
    <source>
        <strain evidence="3 4">So ce836</strain>
    </source>
</reference>
<proteinExistence type="predicted"/>
<organism evidence="3 4">
    <name type="scientific">Sorangium cellulosum</name>
    <name type="common">Polyangium cellulosum</name>
    <dbReference type="NCBI Taxonomy" id="56"/>
    <lineage>
        <taxon>Bacteria</taxon>
        <taxon>Pseudomonadati</taxon>
        <taxon>Myxococcota</taxon>
        <taxon>Polyangia</taxon>
        <taxon>Polyangiales</taxon>
        <taxon>Polyangiaceae</taxon>
        <taxon>Sorangium</taxon>
    </lineage>
</organism>
<evidence type="ECO:0008006" key="5">
    <source>
        <dbReference type="Google" id="ProtNLM"/>
    </source>
</evidence>
<evidence type="ECO:0000313" key="4">
    <source>
        <dbReference type="Proteomes" id="UP000295497"/>
    </source>
</evidence>
<dbReference type="PANTHER" id="PTHR48098:SF6">
    <property type="entry name" value="FERRI-BACILLIBACTIN ESTERASE BESA"/>
    <property type="match status" value="1"/>
</dbReference>
<dbReference type="PROSITE" id="PS51257">
    <property type="entry name" value="PROKAR_LIPOPROTEIN"/>
    <property type="match status" value="1"/>
</dbReference>
<dbReference type="SUPFAM" id="SSF53474">
    <property type="entry name" value="alpha/beta-Hydrolases"/>
    <property type="match status" value="1"/>
</dbReference>
<evidence type="ECO:0000313" key="3">
    <source>
        <dbReference type="EMBL" id="AUX32545.1"/>
    </source>
</evidence>
<name>A0A4P2QQV6_SORCE</name>
<protein>
    <recommendedName>
        <fullName evidence="5">Esterase</fullName>
    </recommendedName>
</protein>
<feature type="signal peptide" evidence="2">
    <location>
        <begin position="1"/>
        <end position="23"/>
    </location>
</feature>
<gene>
    <name evidence="3" type="ORF">SOCE836_046860</name>
</gene>
<dbReference type="Proteomes" id="UP000295497">
    <property type="component" value="Chromosome"/>
</dbReference>
<sequence length="425" mass="44139">MAAPGRVAAIGRAAAVAGLAALAGCGDAAEAGGAPRASGAASAGAGGHGSGGASGTSVEAILGELREDRDAALRSHAARTGWPVPVDDGYLFVSTSASLRLLAGDHDGWTGAEMTRDAGFHWIVLNVPAGARYKLTDRATWSADPWSRAITYDAFGEMSLVAPSAAHLDRHFGVGDAAMEPRTVRVWVPEGDVERVLYVHDGQNLFDPAGPAGGWHLQDHAPPGVLLVGIDSTAARLSEYTHVTDRIEDGGALIGGRGDAYADFVRDTVRPLIRARYGEPGPVGILGSSLGGLISFHAADRHRGEYAFAASLSGTMGWGSIGAGVRHETMIARYAAHAEPAAALYLDSGGGGDCVDDDGDGVEDDDPRAADNYCENRQLRGVLAGARSPYVEGESVFYAWHPGAEHDEAAWAARVAEPLRIFEAL</sequence>
<dbReference type="RefSeq" id="WP_129576117.1">
    <property type="nucleotide sequence ID" value="NZ_CP012672.1"/>
</dbReference>
<dbReference type="InterPro" id="IPR000801">
    <property type="entry name" value="Esterase-like"/>
</dbReference>
<evidence type="ECO:0000256" key="1">
    <source>
        <dbReference type="SAM" id="MobiDB-lite"/>
    </source>
</evidence>
<feature type="region of interest" description="Disordered" evidence="1">
    <location>
        <begin position="33"/>
        <end position="52"/>
    </location>
</feature>
<feature type="compositionally biased region" description="Low complexity" evidence="1">
    <location>
        <begin position="33"/>
        <end position="43"/>
    </location>
</feature>
<dbReference type="Pfam" id="PF00756">
    <property type="entry name" value="Esterase"/>
    <property type="match status" value="1"/>
</dbReference>
<feature type="chain" id="PRO_5020211138" description="Esterase" evidence="2">
    <location>
        <begin position="24"/>
        <end position="425"/>
    </location>
</feature>
<accession>A0A4P2QQV6</accession>
<dbReference type="InterPro" id="IPR029058">
    <property type="entry name" value="AB_hydrolase_fold"/>
</dbReference>
<dbReference type="Gene3D" id="3.40.50.1820">
    <property type="entry name" value="alpha/beta hydrolase"/>
    <property type="match status" value="1"/>
</dbReference>
<dbReference type="EMBL" id="CP012672">
    <property type="protein sequence ID" value="AUX32545.1"/>
    <property type="molecule type" value="Genomic_DNA"/>
</dbReference>
<dbReference type="AlphaFoldDB" id="A0A4P2QQV6"/>
<dbReference type="InterPro" id="IPR050583">
    <property type="entry name" value="Mycobacterial_A85_antigen"/>
</dbReference>
<evidence type="ECO:0000256" key="2">
    <source>
        <dbReference type="SAM" id="SignalP"/>
    </source>
</evidence>
<keyword evidence="2" id="KW-0732">Signal</keyword>